<dbReference type="EMBL" id="JAYRBN010000037">
    <property type="protein sequence ID" value="KAL2746622.1"/>
    <property type="molecule type" value="Genomic_DNA"/>
</dbReference>
<organism evidence="9 10">
    <name type="scientific">Vespula maculifrons</name>
    <name type="common">Eastern yellow jacket</name>
    <name type="synonym">Wasp</name>
    <dbReference type="NCBI Taxonomy" id="7453"/>
    <lineage>
        <taxon>Eukaryota</taxon>
        <taxon>Metazoa</taxon>
        <taxon>Ecdysozoa</taxon>
        <taxon>Arthropoda</taxon>
        <taxon>Hexapoda</taxon>
        <taxon>Insecta</taxon>
        <taxon>Pterygota</taxon>
        <taxon>Neoptera</taxon>
        <taxon>Endopterygota</taxon>
        <taxon>Hymenoptera</taxon>
        <taxon>Apocrita</taxon>
        <taxon>Aculeata</taxon>
        <taxon>Vespoidea</taxon>
        <taxon>Vespidae</taxon>
        <taxon>Vespinae</taxon>
        <taxon>Vespula</taxon>
    </lineage>
</organism>
<dbReference type="InterPro" id="IPR055135">
    <property type="entry name" value="PRMT_dom"/>
</dbReference>
<dbReference type="Gene3D" id="3.40.50.150">
    <property type="entry name" value="Vaccinia Virus protein VP39"/>
    <property type="match status" value="2"/>
</dbReference>
<dbReference type="Pfam" id="PF22528">
    <property type="entry name" value="PRMT_C"/>
    <property type="match status" value="2"/>
</dbReference>
<comment type="similarity">
    <text evidence="6">Belongs to the class I-like SAM-binding methyltransferase superfamily. Protein arginine N-methyltransferase family. PRMT7 subfamily.</text>
</comment>
<dbReference type="PIRSF" id="PIRSF036946">
    <property type="entry name" value="Arg_N-mtase"/>
    <property type="match status" value="1"/>
</dbReference>
<keyword evidence="4" id="KW-0677">Repeat</keyword>
<keyword evidence="3 7" id="KW-0949">S-adenosyl-L-methionine</keyword>
<dbReference type="Proteomes" id="UP001607303">
    <property type="component" value="Unassembled WGS sequence"/>
</dbReference>
<evidence type="ECO:0000256" key="1">
    <source>
        <dbReference type="ARBA" id="ARBA00022603"/>
    </source>
</evidence>
<evidence type="ECO:0000256" key="6">
    <source>
        <dbReference type="PIRNR" id="PIRNR036946"/>
    </source>
</evidence>
<dbReference type="SUPFAM" id="SSF53335">
    <property type="entry name" value="S-adenosyl-L-methionine-dependent methyltransferases"/>
    <property type="match status" value="2"/>
</dbReference>
<comment type="function">
    <text evidence="5">Essential arginine methyltransferase that can both catalyze the formation of omega-N monomethylarginine (MMA) and symmetrical dimethylarginine (sDMA). Specifically mediates the symmetrical dimethylation of arginine residues in the small nuclear ribonucleoproteins SmD1 and SmD3.</text>
</comment>
<evidence type="ECO:0000256" key="2">
    <source>
        <dbReference type="ARBA" id="ARBA00022679"/>
    </source>
</evidence>
<dbReference type="FunFam" id="3.40.50.150:FF:000071">
    <property type="entry name" value="Protein arginine N-methyltransferase 7"/>
    <property type="match status" value="1"/>
</dbReference>
<comment type="caution">
    <text evidence="9">The sequence shown here is derived from an EMBL/GenBank/DDBJ whole genome shotgun (WGS) entry which is preliminary data.</text>
</comment>
<feature type="domain" description="Protein arginine N-methyltransferase" evidence="8">
    <location>
        <begin position="531"/>
        <end position="698"/>
    </location>
</feature>
<reference evidence="9 10" key="1">
    <citation type="journal article" date="2024" name="Ann. Entomol. Soc. Am.">
        <title>Genomic analyses of the southern and eastern yellowjacket wasps (Hymenoptera: Vespidae) reveal evolutionary signatures of social life.</title>
        <authorList>
            <person name="Catto M.A."/>
            <person name="Caine P.B."/>
            <person name="Orr S.E."/>
            <person name="Hunt B.G."/>
            <person name="Goodisman M.A.D."/>
        </authorList>
    </citation>
    <scope>NUCLEOTIDE SEQUENCE [LARGE SCALE GENOMIC DNA]</scope>
    <source>
        <strain evidence="9">232</strain>
        <tissue evidence="9">Head and thorax</tissue>
    </source>
</reference>
<evidence type="ECO:0000256" key="3">
    <source>
        <dbReference type="ARBA" id="ARBA00022691"/>
    </source>
</evidence>
<protein>
    <recommendedName>
        <fullName evidence="6">Protein arginine N-methyltransferase</fullName>
        <ecNumber evidence="6">2.1.1.-</ecNumber>
    </recommendedName>
</protein>
<proteinExistence type="inferred from homology"/>
<dbReference type="GO" id="GO:0032259">
    <property type="term" value="P:methylation"/>
    <property type="evidence" value="ECO:0007669"/>
    <property type="project" value="UniProtKB-KW"/>
</dbReference>
<keyword evidence="2 7" id="KW-0808">Transferase</keyword>
<dbReference type="PANTHER" id="PTHR11006:SF4">
    <property type="entry name" value="PROTEIN ARGININE N-METHYLTRANSFERASE 7"/>
    <property type="match status" value="1"/>
</dbReference>
<dbReference type="PANTHER" id="PTHR11006">
    <property type="entry name" value="PROTEIN ARGININE N-METHYLTRANSFERASE"/>
    <property type="match status" value="1"/>
</dbReference>
<evidence type="ECO:0000313" key="10">
    <source>
        <dbReference type="Proteomes" id="UP001607303"/>
    </source>
</evidence>
<accession>A0ABD2CND8</accession>
<evidence type="ECO:0000256" key="5">
    <source>
        <dbReference type="ARBA" id="ARBA00025081"/>
    </source>
</evidence>
<dbReference type="CDD" id="cd02440">
    <property type="entry name" value="AdoMet_MTases"/>
    <property type="match status" value="1"/>
</dbReference>
<keyword evidence="10" id="KW-1185">Reference proteome</keyword>
<dbReference type="InterPro" id="IPR029063">
    <property type="entry name" value="SAM-dependent_MTases_sf"/>
</dbReference>
<feature type="domain" description="Protein arginine N-methyltransferase" evidence="8">
    <location>
        <begin position="191"/>
        <end position="364"/>
    </location>
</feature>
<evidence type="ECO:0000259" key="8">
    <source>
        <dbReference type="Pfam" id="PF22528"/>
    </source>
</evidence>
<name>A0ABD2CND8_VESMC</name>
<dbReference type="Gene3D" id="2.70.160.11">
    <property type="entry name" value="Hnrnp arginine n-methyltransferase1"/>
    <property type="match status" value="2"/>
</dbReference>
<dbReference type="Pfam" id="PF06325">
    <property type="entry name" value="PrmA"/>
    <property type="match status" value="1"/>
</dbReference>
<evidence type="ECO:0000313" key="9">
    <source>
        <dbReference type="EMBL" id="KAL2746622.1"/>
    </source>
</evidence>
<comment type="function">
    <text evidence="6">Arginine methyltransferase that can both catalyze the formation of omega-N monomethylarginine (MMA) and symmetrical dimethylarginine (sDMA).</text>
</comment>
<dbReference type="FunFam" id="3.40.50.150:FF:000070">
    <property type="entry name" value="Protein arginine N-methyltransferase 7"/>
    <property type="match status" value="1"/>
</dbReference>
<keyword evidence="1 7" id="KW-0489">Methyltransferase</keyword>
<gene>
    <name evidence="9" type="ORF">V1477_004992</name>
</gene>
<dbReference type="InterPro" id="IPR014644">
    <property type="entry name" value="MeTrfase_PRMT7"/>
</dbReference>
<dbReference type="EC" id="2.1.1.-" evidence="6"/>
<evidence type="ECO:0000256" key="4">
    <source>
        <dbReference type="ARBA" id="ARBA00022737"/>
    </source>
</evidence>
<dbReference type="InterPro" id="IPR025799">
    <property type="entry name" value="Arg_MeTrfase"/>
</dbReference>
<evidence type="ECO:0000256" key="7">
    <source>
        <dbReference type="PROSITE-ProRule" id="PRU01015"/>
    </source>
</evidence>
<dbReference type="GO" id="GO:0008168">
    <property type="term" value="F:methyltransferase activity"/>
    <property type="evidence" value="ECO:0007669"/>
    <property type="project" value="UniProtKB-KW"/>
</dbReference>
<dbReference type="PROSITE" id="PS51678">
    <property type="entry name" value="SAM_MT_PRMT"/>
    <property type="match status" value="2"/>
</dbReference>
<sequence>MLRLLSIRWIPVRNMSIFTQCLNPLTGIATWEEKDQDYDYHQEVARSAFADMLHDHERNQKYYIALEAAIKSKHEAGEEANVLDIGTGTGLLSMMAAKCGADSITACEAFSPMAMCAVTIIKENGFADKIKLIHKRSTEMTVGKNGDMPKRANILVTEVFDTELIGEGALSTFRHAHETLLEKNSIVIPNSGTMWAQVVESKSVCAWNRIESISDIETQRILIDAPLCIKSCSGAAAVHDIQLSRLPHNEFKPLLPPQPMFRFDWSGNTPLQYDDRVCLDVSPINDGIAHAIFLWWDLNMDTEKKVVLLSCAPVWEHPEIKKLPHNNVNFNELADVIPWRDHWMQTIYYLPSEVQISVNNNVSLVGYHDEYSFWFDIKNGPILEIPNYDRPICNCCTHIAYSRTRIGQLNDKERNNKYIKALSKKIKPNSVCLCFSDGCFLGLAAAQLGAKKVYLLETNFLSRKTIEMFIKTNNLGDKVEIISKDKLPPVNMVDLIFGEPYFISSIVPWENLRFWYLASQYSSRVQKIPIAATIKAVAVEFKDLHKIRAPLGVCEGFDLSSFDKLVQESSDKSDSPVDAQPLWEYPAQALTLPFTIKTFDLSTNVHDQKRIQISDDVPILQSGSCNGVALWVDWQLDSEINVSCGPTQKIVPGKRILWDRYTRQGVHIFRNIKNVSCTDILSWSFVFVPQHGTVEFQFKINTRKQNKNG</sequence>
<dbReference type="AlphaFoldDB" id="A0ABD2CND8"/>